<dbReference type="PANTHER" id="PTHR46696:SF1">
    <property type="entry name" value="CYTOCHROME P450 YJIB-RELATED"/>
    <property type="match status" value="1"/>
</dbReference>
<dbReference type="PROSITE" id="PS00086">
    <property type="entry name" value="CYTOCHROME_P450"/>
    <property type="match status" value="1"/>
</dbReference>
<evidence type="ECO:0000256" key="5">
    <source>
        <dbReference type="ARBA" id="ARBA00023004"/>
    </source>
</evidence>
<evidence type="ECO:0000313" key="9">
    <source>
        <dbReference type="Proteomes" id="UP000553209"/>
    </source>
</evidence>
<evidence type="ECO:0000256" key="3">
    <source>
        <dbReference type="ARBA" id="ARBA00022723"/>
    </source>
</evidence>
<keyword evidence="4 7" id="KW-0560">Oxidoreductase</keyword>
<dbReference type="SUPFAM" id="SSF48264">
    <property type="entry name" value="Cytochrome P450"/>
    <property type="match status" value="1"/>
</dbReference>
<evidence type="ECO:0000256" key="4">
    <source>
        <dbReference type="ARBA" id="ARBA00023002"/>
    </source>
</evidence>
<evidence type="ECO:0000313" key="8">
    <source>
        <dbReference type="EMBL" id="NKZ00802.1"/>
    </source>
</evidence>
<dbReference type="PRINTS" id="PR00359">
    <property type="entry name" value="BP450"/>
</dbReference>
<keyword evidence="6 7" id="KW-0503">Monooxygenase</keyword>
<dbReference type="Pfam" id="PF00067">
    <property type="entry name" value="p450"/>
    <property type="match status" value="2"/>
</dbReference>
<comment type="caution">
    <text evidence="8">The sequence shown here is derived from an EMBL/GenBank/DDBJ whole genome shotgun (WGS) entry which is preliminary data.</text>
</comment>
<dbReference type="GO" id="GO:0016705">
    <property type="term" value="F:oxidoreductase activity, acting on paired donors, with incorporation or reduction of molecular oxygen"/>
    <property type="evidence" value="ECO:0007669"/>
    <property type="project" value="InterPro"/>
</dbReference>
<protein>
    <submittedName>
        <fullName evidence="8">Cytochrome P450</fullName>
    </submittedName>
</protein>
<evidence type="ECO:0000256" key="2">
    <source>
        <dbReference type="ARBA" id="ARBA00022617"/>
    </source>
</evidence>
<dbReference type="RefSeq" id="WP_061081370.1">
    <property type="nucleotide sequence ID" value="NZ_JAAXPG010000027.1"/>
</dbReference>
<evidence type="ECO:0000256" key="1">
    <source>
        <dbReference type="ARBA" id="ARBA00010617"/>
    </source>
</evidence>
<sequence length="414" mass="46136">MPCPVQHDPHGTLVLDPHVTDLRAEREALYAAGPLTRVELPGGVTAWAVTHHEAARALLTDPRLVKDVAHWDDYQNGRIPEAWPLLSTIPPTPTNLLGTDGAEHRRLRLLTARAFSARSVERLRPRIRELTAELLDAMEPRAHEPLDLKSEFAFQLPMNVIGELYGVDRSEFDRLRELYVKFFSSVTGPEEFMEVYATLEKYYDDMVADRRARPGNDLTSELLRADENGDVLTDLEVRGTLQVTVAAGHETTVNLLSNAVRALLAHPEQFALVKEGKVGWDAVVEETLRYDPPTSNMIFRFATEDVEAAGSTIRKGEALMVSYGAVSRDRAEHGDDPHPDAFDLTRSGGRHISFGYGPHVCPGATLARMEGRIALPMLFERYPDLELAVPDGELRNHPSIIVNSLQELPVLLRP</sequence>
<keyword evidence="9" id="KW-1185">Reference proteome</keyword>
<keyword evidence="2 7" id="KW-0349">Heme</keyword>
<dbReference type="InterPro" id="IPR001128">
    <property type="entry name" value="Cyt_P450"/>
</dbReference>
<dbReference type="PRINTS" id="PR00385">
    <property type="entry name" value="P450"/>
</dbReference>
<evidence type="ECO:0000256" key="7">
    <source>
        <dbReference type="RuleBase" id="RU000461"/>
    </source>
</evidence>
<dbReference type="FunFam" id="1.10.630.10:FF:000018">
    <property type="entry name" value="Cytochrome P450 monooxygenase"/>
    <property type="match status" value="1"/>
</dbReference>
<dbReference type="InterPro" id="IPR002397">
    <property type="entry name" value="Cyt_P450_B"/>
</dbReference>
<comment type="similarity">
    <text evidence="1 7">Belongs to the cytochrome P450 family.</text>
</comment>
<evidence type="ECO:0000256" key="6">
    <source>
        <dbReference type="ARBA" id="ARBA00023033"/>
    </source>
</evidence>
<dbReference type="Proteomes" id="UP000553209">
    <property type="component" value="Unassembled WGS sequence"/>
</dbReference>
<dbReference type="PANTHER" id="PTHR46696">
    <property type="entry name" value="P450, PUTATIVE (EUROFUNG)-RELATED"/>
    <property type="match status" value="1"/>
</dbReference>
<name>A0A7X6MFU4_9ACTN</name>
<accession>A0A7X6MFU4</accession>
<reference evidence="8 9" key="1">
    <citation type="submission" date="2020-04" db="EMBL/GenBank/DDBJ databases">
        <title>MicrobeNet Type strains.</title>
        <authorList>
            <person name="Nicholson A.C."/>
        </authorList>
    </citation>
    <scope>NUCLEOTIDE SEQUENCE [LARGE SCALE GENOMIC DNA]</scope>
    <source>
        <strain evidence="8 9">ATCC 23612</strain>
    </source>
</reference>
<proteinExistence type="inferred from homology"/>
<dbReference type="GO" id="GO:0005506">
    <property type="term" value="F:iron ion binding"/>
    <property type="evidence" value="ECO:0007669"/>
    <property type="project" value="InterPro"/>
</dbReference>
<gene>
    <name evidence="8" type="ORF">HGB44_24485</name>
</gene>
<dbReference type="GO" id="GO:0020037">
    <property type="term" value="F:heme binding"/>
    <property type="evidence" value="ECO:0007669"/>
    <property type="project" value="InterPro"/>
</dbReference>
<dbReference type="EMBL" id="JAAXPG010000027">
    <property type="protein sequence ID" value="NKZ00802.1"/>
    <property type="molecule type" value="Genomic_DNA"/>
</dbReference>
<dbReference type="GO" id="GO:0004497">
    <property type="term" value="F:monooxygenase activity"/>
    <property type="evidence" value="ECO:0007669"/>
    <property type="project" value="UniProtKB-KW"/>
</dbReference>
<keyword evidence="5 7" id="KW-0408">Iron</keyword>
<dbReference type="Gene3D" id="1.10.630.10">
    <property type="entry name" value="Cytochrome P450"/>
    <property type="match status" value="1"/>
</dbReference>
<organism evidence="8 9">
    <name type="scientific">Nocardiopsis alborubida</name>
    <dbReference type="NCBI Taxonomy" id="146802"/>
    <lineage>
        <taxon>Bacteria</taxon>
        <taxon>Bacillati</taxon>
        <taxon>Actinomycetota</taxon>
        <taxon>Actinomycetes</taxon>
        <taxon>Streptosporangiales</taxon>
        <taxon>Nocardiopsidaceae</taxon>
        <taxon>Nocardiopsis</taxon>
    </lineage>
</organism>
<keyword evidence="3 7" id="KW-0479">Metal-binding</keyword>
<dbReference type="InterPro" id="IPR017972">
    <property type="entry name" value="Cyt_P450_CS"/>
</dbReference>
<dbReference type="CDD" id="cd11029">
    <property type="entry name" value="CYP107-like"/>
    <property type="match status" value="1"/>
</dbReference>
<dbReference type="AlphaFoldDB" id="A0A7X6MFU4"/>
<dbReference type="InterPro" id="IPR036396">
    <property type="entry name" value="Cyt_P450_sf"/>
</dbReference>